<gene>
    <name evidence="3" type="ORF">FGF68_00480</name>
</gene>
<feature type="transmembrane region" description="Helical" evidence="1">
    <location>
        <begin position="36"/>
        <end position="55"/>
    </location>
</feature>
<accession>A0A5C4S2Q3</accession>
<dbReference type="RefSeq" id="WP_068868083.1">
    <property type="nucleotide sequence ID" value="NZ_VDCI01000001.1"/>
</dbReference>
<dbReference type="AlphaFoldDB" id="A0A5C4S2Q3"/>
<feature type="domain" description="Inner membrane protein YgaP-like transmembrane" evidence="2">
    <location>
        <begin position="1"/>
        <end position="59"/>
    </location>
</feature>
<dbReference type="EMBL" id="VDCI01000001">
    <property type="protein sequence ID" value="TNJ37694.1"/>
    <property type="molecule type" value="Genomic_DNA"/>
</dbReference>
<dbReference type="Pfam" id="PF11127">
    <property type="entry name" value="YgaP-like_TM"/>
    <property type="match status" value="1"/>
</dbReference>
<protein>
    <submittedName>
        <fullName evidence="3">DUF2892 domain-containing protein</fullName>
    </submittedName>
</protein>
<evidence type="ECO:0000313" key="3">
    <source>
        <dbReference type="EMBL" id="TNJ37694.1"/>
    </source>
</evidence>
<keyword evidence="1" id="KW-0812">Transmembrane</keyword>
<proteinExistence type="predicted"/>
<keyword evidence="1" id="KW-1133">Transmembrane helix</keyword>
<feature type="transmembrane region" description="Helical" evidence="1">
    <location>
        <begin position="12"/>
        <end position="30"/>
    </location>
</feature>
<dbReference type="InterPro" id="IPR021309">
    <property type="entry name" value="YgaP-like_TM"/>
</dbReference>
<comment type="caution">
    <text evidence="3">The sequence shown here is derived from an EMBL/GenBank/DDBJ whole genome shotgun (WGS) entry which is preliminary data.</text>
</comment>
<evidence type="ECO:0000313" key="4">
    <source>
        <dbReference type="Proteomes" id="UP000309544"/>
    </source>
</evidence>
<evidence type="ECO:0000259" key="2">
    <source>
        <dbReference type="Pfam" id="PF11127"/>
    </source>
</evidence>
<reference evidence="3 4" key="1">
    <citation type="submission" date="2019-05" db="EMBL/GenBank/DDBJ databases">
        <title>Draft Whole-Genome sequence of the green sulfur bacterium Prosthecochloris vibrioformis DSM 260.</title>
        <authorList>
            <person name="Meyer T.E."/>
            <person name="Kyndt J.A."/>
        </authorList>
    </citation>
    <scope>NUCLEOTIDE SEQUENCE [LARGE SCALE GENOMIC DNA]</scope>
    <source>
        <strain evidence="3 4">DSM 260</strain>
    </source>
</reference>
<keyword evidence="4" id="KW-1185">Reference proteome</keyword>
<evidence type="ECO:0000256" key="1">
    <source>
        <dbReference type="SAM" id="Phobius"/>
    </source>
</evidence>
<sequence>MQKNIGTVDRNVRFLLGAVMLVAGVVYQSWWGVLGLVPIATAALGFCLLYVPLGINTDGQGYGTHVGYVATVKPDKDGNDISV</sequence>
<organism evidence="3 4">
    <name type="scientific">Prosthecochloris vibrioformis</name>
    <name type="common">Chlorobium vibrioforme</name>
    <dbReference type="NCBI Taxonomy" id="1098"/>
    <lineage>
        <taxon>Bacteria</taxon>
        <taxon>Pseudomonadati</taxon>
        <taxon>Chlorobiota</taxon>
        <taxon>Chlorobiia</taxon>
        <taxon>Chlorobiales</taxon>
        <taxon>Chlorobiaceae</taxon>
        <taxon>Prosthecochloris</taxon>
    </lineage>
</organism>
<dbReference type="Proteomes" id="UP000309544">
    <property type="component" value="Unassembled WGS sequence"/>
</dbReference>
<name>A0A5C4S2Q3_PROVB</name>
<keyword evidence="1" id="KW-0472">Membrane</keyword>